<evidence type="ECO:0008006" key="8">
    <source>
        <dbReference type="Google" id="ProtNLM"/>
    </source>
</evidence>
<dbReference type="PANTHER" id="PTHR43342">
    <property type="entry name" value="NADH-QUINONE OXIDOREDUCTASE, E SUBUNIT"/>
    <property type="match status" value="1"/>
</dbReference>
<sequence length="163" mass="18748">MELRPSKEKEEKYTRLKKVIKEYRDSAGPLIQILHRAQNIFGYLPKEVQRFVAKEIGTSFSRVYGVVTFYDFFRLDPVGKYNVTICLGTACYVRGGWKILEALERELEVEEGKTTKDRLFTLTTARCFGSCGLAPAMMVDKEVYGRLNSKKALEIIEGYRAKK</sequence>
<keyword evidence="4" id="KW-0408">Iron</keyword>
<dbReference type="InterPro" id="IPR002023">
    <property type="entry name" value="NuoE-like"/>
</dbReference>
<comment type="cofactor">
    <cofactor evidence="6">
        <name>[2Fe-2S] cluster</name>
        <dbReference type="ChEBI" id="CHEBI:190135"/>
    </cofactor>
</comment>
<dbReference type="Gene3D" id="3.40.30.10">
    <property type="entry name" value="Glutaredoxin"/>
    <property type="match status" value="1"/>
</dbReference>
<evidence type="ECO:0000256" key="2">
    <source>
        <dbReference type="ARBA" id="ARBA00022714"/>
    </source>
</evidence>
<dbReference type="GO" id="GO:0051537">
    <property type="term" value="F:2 iron, 2 sulfur cluster binding"/>
    <property type="evidence" value="ECO:0007669"/>
    <property type="project" value="UniProtKB-KW"/>
</dbReference>
<comment type="similarity">
    <text evidence="1">Belongs to the complex I 24 kDa subunit family.</text>
</comment>
<dbReference type="CDD" id="cd03064">
    <property type="entry name" value="TRX_Fd_NuoE"/>
    <property type="match status" value="1"/>
</dbReference>
<comment type="caution">
    <text evidence="7">The sequence shown here is derived from an EMBL/GenBank/DDBJ whole genome shotgun (WGS) entry which is preliminary data.</text>
</comment>
<evidence type="ECO:0000256" key="5">
    <source>
        <dbReference type="ARBA" id="ARBA00023014"/>
    </source>
</evidence>
<proteinExistence type="inferred from homology"/>
<gene>
    <name evidence="7" type="ORF">LCGC14_1760410</name>
</gene>
<protein>
    <recommendedName>
        <fullName evidence="8">NAD(P)H-dependent oxidoreductase subunit E</fullName>
    </recommendedName>
</protein>
<dbReference type="InterPro" id="IPR028431">
    <property type="entry name" value="NADP_DH_HndA-like"/>
</dbReference>
<accession>A0A0F9K0W6</accession>
<dbReference type="AlphaFoldDB" id="A0A0F9K0W6"/>
<dbReference type="GO" id="GO:0016491">
    <property type="term" value="F:oxidoreductase activity"/>
    <property type="evidence" value="ECO:0007669"/>
    <property type="project" value="InterPro"/>
</dbReference>
<dbReference type="Gene3D" id="1.10.10.1590">
    <property type="entry name" value="NADH-quinone oxidoreductase subunit E"/>
    <property type="match status" value="1"/>
</dbReference>
<keyword evidence="3" id="KW-0479">Metal-binding</keyword>
<organism evidence="7">
    <name type="scientific">marine sediment metagenome</name>
    <dbReference type="NCBI Taxonomy" id="412755"/>
    <lineage>
        <taxon>unclassified sequences</taxon>
        <taxon>metagenomes</taxon>
        <taxon>ecological metagenomes</taxon>
    </lineage>
</organism>
<evidence type="ECO:0000256" key="1">
    <source>
        <dbReference type="ARBA" id="ARBA00010643"/>
    </source>
</evidence>
<dbReference type="EMBL" id="LAZR01016371">
    <property type="protein sequence ID" value="KKM04818.1"/>
    <property type="molecule type" value="Genomic_DNA"/>
</dbReference>
<dbReference type="SUPFAM" id="SSF52833">
    <property type="entry name" value="Thioredoxin-like"/>
    <property type="match status" value="1"/>
</dbReference>
<evidence type="ECO:0000256" key="3">
    <source>
        <dbReference type="ARBA" id="ARBA00022723"/>
    </source>
</evidence>
<dbReference type="GO" id="GO:0046872">
    <property type="term" value="F:metal ion binding"/>
    <property type="evidence" value="ECO:0007669"/>
    <property type="project" value="UniProtKB-KW"/>
</dbReference>
<reference evidence="7" key="1">
    <citation type="journal article" date="2015" name="Nature">
        <title>Complex archaea that bridge the gap between prokaryotes and eukaryotes.</title>
        <authorList>
            <person name="Spang A."/>
            <person name="Saw J.H."/>
            <person name="Jorgensen S.L."/>
            <person name="Zaremba-Niedzwiedzka K."/>
            <person name="Martijn J."/>
            <person name="Lind A.E."/>
            <person name="van Eijk R."/>
            <person name="Schleper C."/>
            <person name="Guy L."/>
            <person name="Ettema T.J."/>
        </authorList>
    </citation>
    <scope>NUCLEOTIDE SEQUENCE</scope>
</reference>
<dbReference type="Pfam" id="PF01257">
    <property type="entry name" value="2Fe-2S_thioredx"/>
    <property type="match status" value="1"/>
</dbReference>
<dbReference type="FunFam" id="1.10.10.1590:FF:000001">
    <property type="entry name" value="NADH-quinone oxidoreductase subunit E"/>
    <property type="match status" value="1"/>
</dbReference>
<dbReference type="InterPro" id="IPR042128">
    <property type="entry name" value="NuoE_dom"/>
</dbReference>
<evidence type="ECO:0000256" key="6">
    <source>
        <dbReference type="ARBA" id="ARBA00034078"/>
    </source>
</evidence>
<evidence type="ECO:0000256" key="4">
    <source>
        <dbReference type="ARBA" id="ARBA00023004"/>
    </source>
</evidence>
<dbReference type="InterPro" id="IPR036249">
    <property type="entry name" value="Thioredoxin-like_sf"/>
</dbReference>
<dbReference type="PIRSF" id="PIRSF000216">
    <property type="entry name" value="NADH_DH_24kDa"/>
    <property type="match status" value="1"/>
</dbReference>
<dbReference type="InterPro" id="IPR041921">
    <property type="entry name" value="NuoE_N"/>
</dbReference>
<name>A0A0F9K0W6_9ZZZZ</name>
<dbReference type="PANTHER" id="PTHR43342:SF2">
    <property type="entry name" value="POTENTIAL NAD-REDUCING HYDROGENASE SUBUNIT"/>
    <property type="match status" value="1"/>
</dbReference>
<keyword evidence="5" id="KW-0411">Iron-sulfur</keyword>
<keyword evidence="2" id="KW-0001">2Fe-2S</keyword>
<evidence type="ECO:0000313" key="7">
    <source>
        <dbReference type="EMBL" id="KKM04818.1"/>
    </source>
</evidence>